<proteinExistence type="predicted"/>
<dbReference type="OrthoDB" id="5438043at2"/>
<dbReference type="PANTHER" id="PTHR33490:SF12">
    <property type="entry name" value="BLL5557 PROTEIN"/>
    <property type="match status" value="1"/>
</dbReference>
<protein>
    <submittedName>
        <fullName evidence="1">Transglutaminase family protein</fullName>
    </submittedName>
</protein>
<sequence length="269" mass="30266">MKIRAGFDIAYECENETAMLLVLNLHPSRRADLLTEQVLTFDRPIEAWGYMDIFGNACSRITAPPGVTTISTRFDIYDGGLPDPVPENAFQHDIKDLPDDVLVFLLGSRYCDTDRLADFAWKNFSATPLGWPRVQAILDFVHSHIVFNYEKADPLRTAYGGFIDRTGVCRDFAHLAITLCRCMNIPARYCTGYLGDIGVPKDPNPMDFSAWFEVYLSGRWYTVDARHNRPRIGRILMATGRDATDVALSTAFGPAILKRFEVITEELAG</sequence>
<evidence type="ECO:0000313" key="2">
    <source>
        <dbReference type="Proteomes" id="UP000702952"/>
    </source>
</evidence>
<comment type="caution">
    <text evidence="1">The sequence shown here is derived from an EMBL/GenBank/DDBJ whole genome shotgun (WGS) entry which is preliminary data.</text>
</comment>
<dbReference type="Gene3D" id="2.60.40.2250">
    <property type="match status" value="1"/>
</dbReference>
<dbReference type="Gene3D" id="3.10.620.30">
    <property type="match status" value="1"/>
</dbReference>
<dbReference type="RefSeq" id="WP_004431379.1">
    <property type="nucleotide sequence ID" value="NZ_CP032922.1"/>
</dbReference>
<dbReference type="SUPFAM" id="SSF54001">
    <property type="entry name" value="Cysteine proteinases"/>
    <property type="match status" value="1"/>
</dbReference>
<dbReference type="EMBL" id="JAAMAY010000006">
    <property type="protein sequence ID" value="NTC27758.1"/>
    <property type="molecule type" value="Genomic_DNA"/>
</dbReference>
<name>A0A1B9TAC9_AGRTU</name>
<gene>
    <name evidence="1" type="ORF">G6M46_06210</name>
</gene>
<dbReference type="InterPro" id="IPR038765">
    <property type="entry name" value="Papain-like_cys_pep_sf"/>
</dbReference>
<dbReference type="AlphaFoldDB" id="A0A1B9TAC9"/>
<dbReference type="GeneID" id="92774029"/>
<dbReference type="Proteomes" id="UP000702952">
    <property type="component" value="Unassembled WGS sequence"/>
</dbReference>
<dbReference type="SMART" id="SM00460">
    <property type="entry name" value="TGc"/>
    <property type="match status" value="1"/>
</dbReference>
<dbReference type="Pfam" id="PF01841">
    <property type="entry name" value="Transglut_core"/>
    <property type="match status" value="1"/>
</dbReference>
<organism evidence="1 2">
    <name type="scientific">Agrobacterium tumefaciens</name>
    <dbReference type="NCBI Taxonomy" id="358"/>
    <lineage>
        <taxon>Bacteria</taxon>
        <taxon>Pseudomonadati</taxon>
        <taxon>Pseudomonadota</taxon>
        <taxon>Alphaproteobacteria</taxon>
        <taxon>Hyphomicrobiales</taxon>
        <taxon>Rhizobiaceae</taxon>
        <taxon>Rhizobium/Agrobacterium group</taxon>
        <taxon>Agrobacterium</taxon>
        <taxon>Agrobacterium tumefaciens complex</taxon>
    </lineage>
</organism>
<evidence type="ECO:0000313" key="1">
    <source>
        <dbReference type="EMBL" id="NTC27758.1"/>
    </source>
</evidence>
<dbReference type="InterPro" id="IPR002931">
    <property type="entry name" value="Transglutaminase-like"/>
</dbReference>
<dbReference type="PANTHER" id="PTHR33490">
    <property type="entry name" value="BLR5614 PROTEIN-RELATED"/>
    <property type="match status" value="1"/>
</dbReference>
<reference evidence="1" key="1">
    <citation type="journal article" date="2020" name="Science">
        <title>Unexpected conservation and global transmission of agrobacterial virulence plasmids.</title>
        <authorList>
            <person name="Weisberg A.J."/>
            <person name="Davis E.W. 2nd"/>
            <person name="Tabima J."/>
            <person name="Belcher M.S."/>
            <person name="Miller M."/>
            <person name="Kuo C.H."/>
            <person name="Loper J.E."/>
            <person name="Grunwald N.J."/>
            <person name="Putnam M.L."/>
            <person name="Chang J.H."/>
        </authorList>
    </citation>
    <scope>NUCLEOTIDE SEQUENCE</scope>
    <source>
        <strain evidence="1">17-1853-1a</strain>
    </source>
</reference>
<accession>A0A1B9TAC9</accession>